<evidence type="ECO:0000256" key="1">
    <source>
        <dbReference type="SAM" id="MobiDB-lite"/>
    </source>
</evidence>
<reference evidence="2 3" key="1">
    <citation type="journal article" date="2019" name="Sci. Rep.">
        <title>A high-quality genome of Eragrostis curvula grass provides insights into Poaceae evolution and supports new strategies to enhance forage quality.</title>
        <authorList>
            <person name="Carballo J."/>
            <person name="Santos B.A.C.M."/>
            <person name="Zappacosta D."/>
            <person name="Garbus I."/>
            <person name="Selva J.P."/>
            <person name="Gallo C.A."/>
            <person name="Diaz A."/>
            <person name="Albertini E."/>
            <person name="Caccamo M."/>
            <person name="Echenique V."/>
        </authorList>
    </citation>
    <scope>NUCLEOTIDE SEQUENCE [LARGE SCALE GENOMIC DNA]</scope>
    <source>
        <strain evidence="3">cv. Victoria</strain>
        <tissue evidence="2">Leaf</tissue>
    </source>
</reference>
<feature type="non-terminal residue" evidence="2">
    <location>
        <position position="1"/>
    </location>
</feature>
<accession>A0A5J9UU92</accession>
<keyword evidence="3" id="KW-1185">Reference proteome</keyword>
<evidence type="ECO:0000313" key="3">
    <source>
        <dbReference type="Proteomes" id="UP000324897"/>
    </source>
</evidence>
<name>A0A5J9UU92_9POAL</name>
<dbReference type="Gramene" id="TVU27412">
    <property type="protein sequence ID" value="TVU27412"/>
    <property type="gene ID" value="EJB05_30021"/>
</dbReference>
<proteinExistence type="predicted"/>
<dbReference type="OrthoDB" id="10463572at2759"/>
<dbReference type="AlphaFoldDB" id="A0A5J9UU92"/>
<organism evidence="2 3">
    <name type="scientific">Eragrostis curvula</name>
    <name type="common">weeping love grass</name>
    <dbReference type="NCBI Taxonomy" id="38414"/>
    <lineage>
        <taxon>Eukaryota</taxon>
        <taxon>Viridiplantae</taxon>
        <taxon>Streptophyta</taxon>
        <taxon>Embryophyta</taxon>
        <taxon>Tracheophyta</taxon>
        <taxon>Spermatophyta</taxon>
        <taxon>Magnoliopsida</taxon>
        <taxon>Liliopsida</taxon>
        <taxon>Poales</taxon>
        <taxon>Poaceae</taxon>
        <taxon>PACMAD clade</taxon>
        <taxon>Chloridoideae</taxon>
        <taxon>Eragrostideae</taxon>
        <taxon>Eragrostidinae</taxon>
        <taxon>Eragrostis</taxon>
    </lineage>
</organism>
<dbReference type="Proteomes" id="UP000324897">
    <property type="component" value="Chromosome 2"/>
</dbReference>
<sequence>MQEGGTSVPPTTPSATCAHSDWYYSHDQTSAAPPRPHQQAQGPHGVTAGTAGIAALDQYILNFKSTSMVTYGAPPSFAFSCLYFTEILDLGFAL</sequence>
<gene>
    <name evidence="2" type="ORF">EJB05_30021</name>
</gene>
<protein>
    <submittedName>
        <fullName evidence="2">Uncharacterized protein</fullName>
    </submittedName>
</protein>
<comment type="caution">
    <text evidence="2">The sequence shown here is derived from an EMBL/GenBank/DDBJ whole genome shotgun (WGS) entry which is preliminary data.</text>
</comment>
<dbReference type="EMBL" id="RWGY01000013">
    <property type="protein sequence ID" value="TVU27412.1"/>
    <property type="molecule type" value="Genomic_DNA"/>
</dbReference>
<feature type="region of interest" description="Disordered" evidence="1">
    <location>
        <begin position="26"/>
        <end position="47"/>
    </location>
</feature>
<evidence type="ECO:0000313" key="2">
    <source>
        <dbReference type="EMBL" id="TVU27412.1"/>
    </source>
</evidence>